<proteinExistence type="predicted"/>
<dbReference type="KEGG" id="eus:EUTSA_v10023042mg"/>
<feature type="non-terminal residue" evidence="2">
    <location>
        <position position="149"/>
    </location>
</feature>
<keyword evidence="1" id="KW-0472">Membrane</keyword>
<name>V4M6Q6_EUTSA</name>
<reference evidence="2 3" key="1">
    <citation type="journal article" date="2013" name="Front. Plant Sci.">
        <title>The Reference Genome of the Halophytic Plant Eutrema salsugineum.</title>
        <authorList>
            <person name="Yang R."/>
            <person name="Jarvis D.E."/>
            <person name="Chen H."/>
            <person name="Beilstein M.A."/>
            <person name="Grimwood J."/>
            <person name="Jenkins J."/>
            <person name="Shu S."/>
            <person name="Prochnik S."/>
            <person name="Xin M."/>
            <person name="Ma C."/>
            <person name="Schmutz J."/>
            <person name="Wing R.A."/>
            <person name="Mitchell-Olds T."/>
            <person name="Schumaker K.S."/>
            <person name="Wang X."/>
        </authorList>
    </citation>
    <scope>NUCLEOTIDE SEQUENCE [LARGE SCALE GENOMIC DNA]</scope>
</reference>
<dbReference type="EMBL" id="KI517392">
    <property type="protein sequence ID" value="ESQ50702.1"/>
    <property type="molecule type" value="Genomic_DNA"/>
</dbReference>
<keyword evidence="3" id="KW-1185">Reference proteome</keyword>
<feature type="transmembrane region" description="Helical" evidence="1">
    <location>
        <begin position="59"/>
        <end position="79"/>
    </location>
</feature>
<protein>
    <submittedName>
        <fullName evidence="2">Uncharacterized protein</fullName>
    </submittedName>
</protein>
<keyword evidence="1" id="KW-0812">Transmembrane</keyword>
<organism evidence="2 3">
    <name type="scientific">Eutrema salsugineum</name>
    <name type="common">Saltwater cress</name>
    <name type="synonym">Sisymbrium salsugineum</name>
    <dbReference type="NCBI Taxonomy" id="72664"/>
    <lineage>
        <taxon>Eukaryota</taxon>
        <taxon>Viridiplantae</taxon>
        <taxon>Streptophyta</taxon>
        <taxon>Embryophyta</taxon>
        <taxon>Tracheophyta</taxon>
        <taxon>Spermatophyta</taxon>
        <taxon>Magnoliopsida</taxon>
        <taxon>eudicotyledons</taxon>
        <taxon>Gunneridae</taxon>
        <taxon>Pentapetalae</taxon>
        <taxon>rosids</taxon>
        <taxon>malvids</taxon>
        <taxon>Brassicales</taxon>
        <taxon>Brassicaceae</taxon>
        <taxon>Eutremeae</taxon>
        <taxon>Eutrema</taxon>
    </lineage>
</organism>
<evidence type="ECO:0000313" key="2">
    <source>
        <dbReference type="EMBL" id="ESQ50702.1"/>
    </source>
</evidence>
<dbReference type="AlphaFoldDB" id="V4M6Q6"/>
<dbReference type="Gramene" id="ESQ50702">
    <property type="protein sequence ID" value="ESQ50702"/>
    <property type="gene ID" value="EUTSA_v10023042mg"/>
</dbReference>
<keyword evidence="1" id="KW-1133">Transmembrane helix</keyword>
<evidence type="ECO:0000256" key="1">
    <source>
        <dbReference type="SAM" id="Phobius"/>
    </source>
</evidence>
<gene>
    <name evidence="2" type="ORF">EUTSA_v10023042mg</name>
</gene>
<evidence type="ECO:0000313" key="3">
    <source>
        <dbReference type="Proteomes" id="UP000030689"/>
    </source>
</evidence>
<dbReference type="Proteomes" id="UP000030689">
    <property type="component" value="Unassembled WGS sequence"/>
</dbReference>
<sequence length="149" mass="17639">MERYSASAIDMTTTSYISETFFKVISPLVEHFSIIWILCRSDLTTYSDLTWAEPFTGRTYLIVGASLFVCFFNFLRLWTYPLLDFILFMDKNDLQLKNQLRDRERALILKEKDIEARVQREEEEQNKEQKKVKRGTNVIDQPVEFCKGC</sequence>
<accession>V4M6Q6</accession>